<protein>
    <submittedName>
        <fullName evidence="2">Uncharacterized protein</fullName>
    </submittedName>
</protein>
<organism evidence="2 3">
    <name type="scientific">Devosia yakushimensis</name>
    <dbReference type="NCBI Taxonomy" id="470028"/>
    <lineage>
        <taxon>Bacteria</taxon>
        <taxon>Pseudomonadati</taxon>
        <taxon>Pseudomonadota</taxon>
        <taxon>Alphaproteobacteria</taxon>
        <taxon>Hyphomicrobiales</taxon>
        <taxon>Devosiaceae</taxon>
        <taxon>Devosia</taxon>
    </lineage>
</organism>
<dbReference type="Proteomes" id="UP001161406">
    <property type="component" value="Unassembled WGS sequence"/>
</dbReference>
<proteinExistence type="predicted"/>
<comment type="caution">
    <text evidence="2">The sequence shown here is derived from an EMBL/GenBank/DDBJ whole genome shotgun (WGS) entry which is preliminary data.</text>
</comment>
<keyword evidence="3" id="KW-1185">Reference proteome</keyword>
<name>A0ABQ5UBS6_9HYPH</name>
<dbReference type="EMBL" id="BSNG01000001">
    <property type="protein sequence ID" value="GLQ09557.1"/>
    <property type="molecule type" value="Genomic_DNA"/>
</dbReference>
<dbReference type="RefSeq" id="WP_284389449.1">
    <property type="nucleotide sequence ID" value="NZ_BSNG01000001.1"/>
</dbReference>
<evidence type="ECO:0000256" key="1">
    <source>
        <dbReference type="SAM" id="SignalP"/>
    </source>
</evidence>
<sequence>MRTILVLGLGLLAAPAFAQPEFTIDQSKLYVTPPETCEALEKGGADAMSDANIAVMTFSGGIQSLEYSCDFFDVKSHPTNRSFLATGICDALGEVYPDTFAITPYDEKTIQVVSSYDAAMQAAGVFEASDATVTPGATLYYRCDNLSEIPVD</sequence>
<gene>
    <name evidence="2" type="ORF">GCM10007913_14890</name>
</gene>
<keyword evidence="1" id="KW-0732">Signal</keyword>
<reference evidence="2" key="2">
    <citation type="submission" date="2023-01" db="EMBL/GenBank/DDBJ databases">
        <title>Draft genome sequence of Devosia yakushimensis strain NBRC 103855.</title>
        <authorList>
            <person name="Sun Q."/>
            <person name="Mori K."/>
        </authorList>
    </citation>
    <scope>NUCLEOTIDE SEQUENCE</scope>
    <source>
        <strain evidence="2">NBRC 103855</strain>
    </source>
</reference>
<evidence type="ECO:0000313" key="3">
    <source>
        <dbReference type="Proteomes" id="UP001161406"/>
    </source>
</evidence>
<feature type="chain" id="PRO_5046341504" evidence="1">
    <location>
        <begin position="19"/>
        <end position="152"/>
    </location>
</feature>
<reference evidence="2" key="1">
    <citation type="journal article" date="2014" name="Int. J. Syst. Evol. Microbiol.">
        <title>Complete genome of a new Firmicutes species belonging to the dominant human colonic microbiota ('Ruminococcus bicirculans') reveals two chromosomes and a selective capacity to utilize plant glucans.</title>
        <authorList>
            <consortium name="NISC Comparative Sequencing Program"/>
            <person name="Wegmann U."/>
            <person name="Louis P."/>
            <person name="Goesmann A."/>
            <person name="Henrissat B."/>
            <person name="Duncan S.H."/>
            <person name="Flint H.J."/>
        </authorList>
    </citation>
    <scope>NUCLEOTIDE SEQUENCE</scope>
    <source>
        <strain evidence="2">NBRC 103855</strain>
    </source>
</reference>
<evidence type="ECO:0000313" key="2">
    <source>
        <dbReference type="EMBL" id="GLQ09557.1"/>
    </source>
</evidence>
<accession>A0ABQ5UBS6</accession>
<feature type="signal peptide" evidence="1">
    <location>
        <begin position="1"/>
        <end position="18"/>
    </location>
</feature>